<organism evidence="2 3">
    <name type="scientific">Hyalangium minutum</name>
    <dbReference type="NCBI Taxonomy" id="394096"/>
    <lineage>
        <taxon>Bacteria</taxon>
        <taxon>Pseudomonadati</taxon>
        <taxon>Myxococcota</taxon>
        <taxon>Myxococcia</taxon>
        <taxon>Myxococcales</taxon>
        <taxon>Cystobacterineae</taxon>
        <taxon>Archangiaceae</taxon>
        <taxon>Hyalangium</taxon>
    </lineage>
</organism>
<dbReference type="OrthoDB" id="49490at2"/>
<dbReference type="SUPFAM" id="SSF53474">
    <property type="entry name" value="alpha/beta-Hydrolases"/>
    <property type="match status" value="1"/>
</dbReference>
<dbReference type="AlphaFoldDB" id="A0A085WUT7"/>
<comment type="caution">
    <text evidence="2">The sequence shown here is derived from an EMBL/GenBank/DDBJ whole genome shotgun (WGS) entry which is preliminary data.</text>
</comment>
<evidence type="ECO:0000313" key="2">
    <source>
        <dbReference type="EMBL" id="KFE71450.1"/>
    </source>
</evidence>
<dbReference type="InterPro" id="IPR000801">
    <property type="entry name" value="Esterase-like"/>
</dbReference>
<dbReference type="Gene3D" id="3.40.50.1820">
    <property type="entry name" value="alpha/beta hydrolase"/>
    <property type="match status" value="1"/>
</dbReference>
<feature type="region of interest" description="Disordered" evidence="1">
    <location>
        <begin position="245"/>
        <end position="272"/>
    </location>
</feature>
<dbReference type="STRING" id="394096.DB31_3580"/>
<feature type="compositionally biased region" description="Low complexity" evidence="1">
    <location>
        <begin position="261"/>
        <end position="272"/>
    </location>
</feature>
<dbReference type="Proteomes" id="UP000028725">
    <property type="component" value="Unassembled WGS sequence"/>
</dbReference>
<dbReference type="PANTHER" id="PTHR48098">
    <property type="entry name" value="ENTEROCHELIN ESTERASE-RELATED"/>
    <property type="match status" value="1"/>
</dbReference>
<dbReference type="InterPro" id="IPR029058">
    <property type="entry name" value="AB_hydrolase_fold"/>
</dbReference>
<evidence type="ECO:0000256" key="1">
    <source>
        <dbReference type="SAM" id="MobiDB-lite"/>
    </source>
</evidence>
<dbReference type="InterPro" id="IPR050583">
    <property type="entry name" value="Mycobacterial_A85_antigen"/>
</dbReference>
<reference evidence="2 3" key="1">
    <citation type="submission" date="2014-04" db="EMBL/GenBank/DDBJ databases">
        <title>Genome assembly of Hyalangium minutum DSM 14724.</title>
        <authorList>
            <person name="Sharma G."/>
            <person name="Subramanian S."/>
        </authorList>
    </citation>
    <scope>NUCLEOTIDE SEQUENCE [LARGE SCALE GENOMIC DNA]</scope>
    <source>
        <strain evidence="2 3">DSM 14724</strain>
    </source>
</reference>
<evidence type="ECO:0000313" key="3">
    <source>
        <dbReference type="Proteomes" id="UP000028725"/>
    </source>
</evidence>
<gene>
    <name evidence="2" type="ORF">DB31_3580</name>
</gene>
<name>A0A085WUT7_9BACT</name>
<accession>A0A085WUT7</accession>
<dbReference type="PANTHER" id="PTHR48098:SF6">
    <property type="entry name" value="FERRI-BACILLIBACTIN ESTERASE BESA"/>
    <property type="match status" value="1"/>
</dbReference>
<sequence length="272" mass="29335">MAEHIIYLLGPFQVPGLGQERHVRVYAPNEAAGGAPVLFMFDGQNIFHDAPSFSGGWYVHHAVKQLAEQGLPAPVIVGIDHGGSSRLDELSPFTSGDSAGRADDLLAWVKAELAPRIAQEFKVRTDPAGTAVGGSSMGGLAALYAHFRHPDLFGAALCMSPSFWFAEGKIFDYVSAQPKPWTSRIYIDAGAREDGGSVVADAERMVRHLRERGWDERSLCWIADKDGNHSEHDWRKRAPSALQFLFTGTPGPRPEAPESSPTPAGEGAPPPA</sequence>
<dbReference type="RefSeq" id="WP_063769192.1">
    <property type="nucleotide sequence ID" value="NZ_JMCB01000002.1"/>
</dbReference>
<dbReference type="EMBL" id="JMCB01000002">
    <property type="protein sequence ID" value="KFE71450.1"/>
    <property type="molecule type" value="Genomic_DNA"/>
</dbReference>
<dbReference type="Pfam" id="PF00756">
    <property type="entry name" value="Esterase"/>
    <property type="match status" value="1"/>
</dbReference>
<proteinExistence type="predicted"/>
<keyword evidence="3" id="KW-1185">Reference proteome</keyword>
<protein>
    <submittedName>
        <fullName evidence="2">Putative alpha-dextrin endo-1, 6-alpha-glucosidase</fullName>
    </submittedName>
</protein>